<dbReference type="SUPFAM" id="SSF50729">
    <property type="entry name" value="PH domain-like"/>
    <property type="match status" value="1"/>
</dbReference>
<feature type="compositionally biased region" description="Acidic residues" evidence="1">
    <location>
        <begin position="190"/>
        <end position="199"/>
    </location>
</feature>
<gene>
    <name evidence="2" type="ORF">SERLADRAFT_466191</name>
</gene>
<dbReference type="InterPro" id="IPR011993">
    <property type="entry name" value="PH-like_dom_sf"/>
</dbReference>
<feature type="compositionally biased region" description="Polar residues" evidence="1">
    <location>
        <begin position="26"/>
        <end position="57"/>
    </location>
</feature>
<accession>F8NTJ6</accession>
<feature type="compositionally biased region" description="Low complexity" evidence="1">
    <location>
        <begin position="82"/>
        <end position="98"/>
    </location>
</feature>
<feature type="region of interest" description="Disordered" evidence="1">
    <location>
        <begin position="1"/>
        <end position="204"/>
    </location>
</feature>
<sequence length="245" mass="25323">MKAEESVGTKSSGNPFAPTSDAPSIPKTSSSPFGTSVPNFFSSSKVTSVSDAPSTKPISAFAPVSSGFGVTTGPISSFSAGSSDTTTSNTTSVFGSSTAFGVADKPSSTSNPFTGFIGNPVGFGFGNQAKDGEEDSAKSSTGFSFGAPPKSSENTASPPAEKSRNATPSENVEGTEEDSSKLLPSTNHDEEGEGEEDEETTHAAKCKVYKMLKTDEKSEWKDMGVGYASFKETQDDRRSAHAAEK</sequence>
<evidence type="ECO:0000256" key="1">
    <source>
        <dbReference type="SAM" id="MobiDB-lite"/>
    </source>
</evidence>
<proteinExistence type="predicted"/>
<organism>
    <name type="scientific">Serpula lacrymans var. lacrymans (strain S7.9)</name>
    <name type="common">Dry rot fungus</name>
    <dbReference type="NCBI Taxonomy" id="578457"/>
    <lineage>
        <taxon>Eukaryota</taxon>
        <taxon>Fungi</taxon>
        <taxon>Dikarya</taxon>
        <taxon>Basidiomycota</taxon>
        <taxon>Agaricomycotina</taxon>
        <taxon>Agaricomycetes</taxon>
        <taxon>Agaricomycetidae</taxon>
        <taxon>Boletales</taxon>
        <taxon>Coniophorineae</taxon>
        <taxon>Serpulaceae</taxon>
        <taxon>Serpula</taxon>
    </lineage>
</organism>
<protein>
    <recommendedName>
        <fullName evidence="3">RanBD1 domain-containing protein</fullName>
    </recommendedName>
</protein>
<dbReference type="HOGENOM" id="CLU_1134154_0_0_1"/>
<dbReference type="Gene3D" id="2.30.29.30">
    <property type="entry name" value="Pleckstrin-homology domain (PH domain)/Phosphotyrosine-binding domain (PTB)"/>
    <property type="match status" value="1"/>
</dbReference>
<dbReference type="RefSeq" id="XP_007317790.1">
    <property type="nucleotide sequence ID" value="XM_007317728.1"/>
</dbReference>
<name>F8NTJ6_SERL9</name>
<dbReference type="Proteomes" id="UP000008064">
    <property type="component" value="Unassembled WGS sequence"/>
</dbReference>
<dbReference type="AlphaFoldDB" id="F8NTJ6"/>
<dbReference type="KEGG" id="sla:SERLADRAFT_466191"/>
<evidence type="ECO:0008006" key="3">
    <source>
        <dbReference type="Google" id="ProtNLM"/>
    </source>
</evidence>
<dbReference type="OrthoDB" id="185618at2759"/>
<reference evidence="2" key="1">
    <citation type="submission" date="2011-04" db="EMBL/GenBank/DDBJ databases">
        <title>Evolution of plant cell wall degrading machinery underlies the functional diversity of forest fungi.</title>
        <authorList>
            <consortium name="US DOE Joint Genome Institute (JGI-PGF)"/>
            <person name="Eastwood D.C."/>
            <person name="Floudas D."/>
            <person name="Binder M."/>
            <person name="Majcherczyk A."/>
            <person name="Schneider P."/>
            <person name="Aerts A."/>
            <person name="Asiegbu F.O."/>
            <person name="Baker S.E."/>
            <person name="Barry K."/>
            <person name="Bendiksby M."/>
            <person name="Blumentritt M."/>
            <person name="Coutinho P.M."/>
            <person name="Cullen D."/>
            <person name="Cullen D."/>
            <person name="Gathman A."/>
            <person name="Goodell B."/>
            <person name="Henrissat B."/>
            <person name="Ihrmark K."/>
            <person name="Kauserud H."/>
            <person name="Kohler A."/>
            <person name="LaButti K."/>
            <person name="Lapidus A."/>
            <person name="Lavin J.L."/>
            <person name="Lee Y.-H."/>
            <person name="Lindquist E."/>
            <person name="Lilly W."/>
            <person name="Lucas S."/>
            <person name="Morin E."/>
            <person name="Murat C."/>
            <person name="Oguiza J.A."/>
            <person name="Park J."/>
            <person name="Pisabarro A.G."/>
            <person name="Riley R."/>
            <person name="Rosling A."/>
            <person name="Salamov A."/>
            <person name="Schmidt O."/>
            <person name="Schmutz J."/>
            <person name="Skrede I."/>
            <person name="Stenlid J."/>
            <person name="Wiebenga A."/>
            <person name="Xie X."/>
            <person name="Kues U."/>
            <person name="Hibbett D.S."/>
            <person name="Hoffmeister D."/>
            <person name="Hogberg N."/>
            <person name="Martin F."/>
            <person name="Grigoriev I.V."/>
            <person name="Watkinson S.C."/>
        </authorList>
    </citation>
    <scope>NUCLEOTIDE SEQUENCE</scope>
    <source>
        <strain evidence="2">S7.9</strain>
    </source>
</reference>
<evidence type="ECO:0000313" key="2">
    <source>
        <dbReference type="EMBL" id="EGO25668.1"/>
    </source>
</evidence>
<dbReference type="EMBL" id="GL945433">
    <property type="protein sequence ID" value="EGO25668.1"/>
    <property type="molecule type" value="Genomic_DNA"/>
</dbReference>
<dbReference type="GeneID" id="18819025"/>